<feature type="coiled-coil region" evidence="1">
    <location>
        <begin position="208"/>
        <end position="235"/>
    </location>
</feature>
<proteinExistence type="predicted"/>
<reference evidence="3 4" key="1">
    <citation type="submission" date="2015-11" db="EMBL/GenBank/DDBJ databases">
        <title>Genomes and virulence difference between two physiological races of Phytophthora nicotianae.</title>
        <authorList>
            <person name="Liu H."/>
            <person name="Ma X."/>
            <person name="Yu H."/>
            <person name="Fang D."/>
            <person name="Li Y."/>
            <person name="Wang X."/>
            <person name="Wang W."/>
            <person name="Dong Y."/>
            <person name="Xiao B."/>
        </authorList>
    </citation>
    <scope>NUCLEOTIDE SEQUENCE [LARGE SCALE GENOMIC DNA]</scope>
    <source>
        <strain evidence="4">race 0</strain>
    </source>
</reference>
<protein>
    <submittedName>
        <fullName evidence="3">Uncharacterized protein</fullName>
    </submittedName>
</protein>
<keyword evidence="1" id="KW-0175">Coiled coil</keyword>
<gene>
    <name evidence="3" type="ORF">AM587_10003278</name>
</gene>
<feature type="region of interest" description="Disordered" evidence="2">
    <location>
        <begin position="362"/>
        <end position="405"/>
    </location>
</feature>
<dbReference type="AlphaFoldDB" id="A0A0W8C6C9"/>
<evidence type="ECO:0000256" key="2">
    <source>
        <dbReference type="SAM" id="MobiDB-lite"/>
    </source>
</evidence>
<feature type="compositionally biased region" description="Basic and acidic residues" evidence="2">
    <location>
        <begin position="367"/>
        <end position="380"/>
    </location>
</feature>
<feature type="region of interest" description="Disordered" evidence="2">
    <location>
        <begin position="247"/>
        <end position="308"/>
    </location>
</feature>
<evidence type="ECO:0000313" key="4">
    <source>
        <dbReference type="Proteomes" id="UP000052943"/>
    </source>
</evidence>
<feature type="region of interest" description="Disordered" evidence="2">
    <location>
        <begin position="18"/>
        <end position="61"/>
    </location>
</feature>
<evidence type="ECO:0000313" key="3">
    <source>
        <dbReference type="EMBL" id="KUF79655.1"/>
    </source>
</evidence>
<feature type="region of interest" description="Disordered" evidence="2">
    <location>
        <begin position="111"/>
        <end position="155"/>
    </location>
</feature>
<sequence>MGRRGVQQLTAEQWREALEQQIREKEQQKEQQQQRGDEVEGPQRRSHSAPKQQEESGGLIPIVPELERAITTSNCIGQMEGCIVAGRRRCFQPQSREDYLKALQEQIEEKKRLAHETQHKGNTQQRRMSRSEDGDSSVFARKDNCRDEDEQPRSKNIQVEVRESVISDVVFQDRARDVKPSATPNQQLDESWQAPVLKAEIAADPVAITKLVDFCEELKKQNEDVKRQLSEQHAVLASLHSTLSIEADGKASAGSRRRDSMKERSDNALTASRIKKSQLKGPDTKPAVALPVAPRPRPERGKTKIPLPRQRFTSSLRSVGADIVKRLASKEETQSQKAEAMLDPFASAVEVFDEKKTLPVTSQSKSVFKEEHSDETKTRDCIQSQDADIAEPKNEEGGETSSSKKACEVIDISDSQVTQTGCIEEESPMDAESKLVHDWESISTSDQLLDCTSVSILDGLSSLIPIDQSVSRLF</sequence>
<dbReference type="Proteomes" id="UP000052943">
    <property type="component" value="Unassembled WGS sequence"/>
</dbReference>
<dbReference type="OrthoDB" id="122103at2759"/>
<name>A0A0W8C6C9_PHYNI</name>
<organism evidence="3 4">
    <name type="scientific">Phytophthora nicotianae</name>
    <name type="common">Potato buckeye rot agent</name>
    <name type="synonym">Phytophthora parasitica</name>
    <dbReference type="NCBI Taxonomy" id="4792"/>
    <lineage>
        <taxon>Eukaryota</taxon>
        <taxon>Sar</taxon>
        <taxon>Stramenopiles</taxon>
        <taxon>Oomycota</taxon>
        <taxon>Peronosporomycetes</taxon>
        <taxon>Peronosporales</taxon>
        <taxon>Peronosporaceae</taxon>
        <taxon>Phytophthora</taxon>
    </lineage>
</organism>
<feature type="compositionally biased region" description="Basic and acidic residues" evidence="2">
    <location>
        <begin position="256"/>
        <end position="266"/>
    </location>
</feature>
<evidence type="ECO:0000256" key="1">
    <source>
        <dbReference type="SAM" id="Coils"/>
    </source>
</evidence>
<accession>A0A0W8C6C9</accession>
<feature type="compositionally biased region" description="Basic and acidic residues" evidence="2">
    <location>
        <begin position="18"/>
        <end position="29"/>
    </location>
</feature>
<dbReference type="EMBL" id="LNFO01004750">
    <property type="protein sequence ID" value="KUF79655.1"/>
    <property type="molecule type" value="Genomic_DNA"/>
</dbReference>
<comment type="caution">
    <text evidence="3">The sequence shown here is derived from an EMBL/GenBank/DDBJ whole genome shotgun (WGS) entry which is preliminary data.</text>
</comment>